<organism evidence="5">
    <name type="scientific">Micromonas pusilla (strain CCMP1545)</name>
    <name type="common">Picoplanktonic green alga</name>
    <dbReference type="NCBI Taxonomy" id="564608"/>
    <lineage>
        <taxon>Eukaryota</taxon>
        <taxon>Viridiplantae</taxon>
        <taxon>Chlorophyta</taxon>
        <taxon>Mamiellophyceae</taxon>
        <taxon>Mamiellales</taxon>
        <taxon>Mamiellaceae</taxon>
        <taxon>Micromonas</taxon>
    </lineage>
</organism>
<evidence type="ECO:0000256" key="2">
    <source>
        <dbReference type="SAM" id="MobiDB-lite"/>
    </source>
</evidence>
<evidence type="ECO:0000256" key="1">
    <source>
        <dbReference type="ARBA" id="ARBA00010407"/>
    </source>
</evidence>
<dbReference type="AlphaFoldDB" id="C1MTS2"/>
<dbReference type="PROSITE" id="PS50802">
    <property type="entry name" value="OTU"/>
    <property type="match status" value="1"/>
</dbReference>
<gene>
    <name evidence="4" type="ORF">MICPUCDRAFT_69338</name>
</gene>
<dbReference type="Proteomes" id="UP000001876">
    <property type="component" value="Unassembled WGS sequence"/>
</dbReference>
<dbReference type="EMBL" id="GG663740">
    <property type="protein sequence ID" value="EEH56205.1"/>
    <property type="molecule type" value="Genomic_DNA"/>
</dbReference>
<evidence type="ECO:0000313" key="5">
    <source>
        <dbReference type="Proteomes" id="UP000001876"/>
    </source>
</evidence>
<dbReference type="STRING" id="564608.C1MTS2"/>
<protein>
    <submittedName>
        <fullName evidence="4">Predicted protein</fullName>
    </submittedName>
</protein>
<name>C1MTS2_MICPC</name>
<sequence>MAERSQHHRQSSLAPRRRRRRPAVAMGACSSKKKKPAAAAAAPAGSDEPSPSGETPLEALMRRGVTTIPNLPPITTENRGIERRLTSAPVRAVPVKFTSELADRRSMSLWKKSALAMTAFGGASSSSTSTGVGSGKNAAAKFRRNDSRIAGAKEKQRDLERANSNESVKGHAAGVALLESRLRSMRLRTERMGDDGNCQFRSLSFNLFGSQDHHQAVRDACVDHISQRADEYAIFFEDDAEFRAYASEMRKPRTWGDELTLRACADAFRSPIHVVQSTEDNWYLLYEPAEGRGEKSKRLYVSYISPVHYNSIVPAE</sequence>
<dbReference type="PANTHER" id="PTHR12419:SF11">
    <property type="entry name" value="OTU DOMAIN-CONTAINING PROTEIN DDB_G0284757"/>
    <property type="match status" value="1"/>
</dbReference>
<dbReference type="InterPro" id="IPR038765">
    <property type="entry name" value="Papain-like_cys_pep_sf"/>
</dbReference>
<comment type="similarity">
    <text evidence="1">Belongs to the peptidase C85 family.</text>
</comment>
<dbReference type="InterPro" id="IPR003323">
    <property type="entry name" value="OTU_dom"/>
</dbReference>
<feature type="domain" description="OTU" evidence="3">
    <location>
        <begin position="187"/>
        <end position="315"/>
    </location>
</feature>
<dbReference type="KEGG" id="mpp:MICPUCDRAFT_69338"/>
<dbReference type="eggNOG" id="KOG2605">
    <property type="taxonomic scope" value="Eukaryota"/>
</dbReference>
<feature type="region of interest" description="Disordered" evidence="2">
    <location>
        <begin position="1"/>
        <end position="59"/>
    </location>
</feature>
<dbReference type="SUPFAM" id="SSF54001">
    <property type="entry name" value="Cysteine proteinases"/>
    <property type="match status" value="1"/>
</dbReference>
<accession>C1MTS2</accession>
<feature type="compositionally biased region" description="Low complexity" evidence="2">
    <location>
        <begin position="122"/>
        <end position="131"/>
    </location>
</feature>
<keyword evidence="5" id="KW-1185">Reference proteome</keyword>
<evidence type="ECO:0000259" key="3">
    <source>
        <dbReference type="PROSITE" id="PS50802"/>
    </source>
</evidence>
<feature type="region of interest" description="Disordered" evidence="2">
    <location>
        <begin position="122"/>
        <end position="147"/>
    </location>
</feature>
<dbReference type="MEROPS" id="C85.A08"/>
<dbReference type="GO" id="GO:0004843">
    <property type="term" value="F:cysteine-type deubiquitinase activity"/>
    <property type="evidence" value="ECO:0007669"/>
    <property type="project" value="TreeGrafter"/>
</dbReference>
<dbReference type="InterPro" id="IPR050704">
    <property type="entry name" value="Peptidase_C85-like"/>
</dbReference>
<evidence type="ECO:0000313" key="4">
    <source>
        <dbReference type="EMBL" id="EEH56205.1"/>
    </source>
</evidence>
<dbReference type="RefSeq" id="XP_003059073.1">
    <property type="nucleotide sequence ID" value="XM_003059027.1"/>
</dbReference>
<feature type="compositionally biased region" description="Basic residues" evidence="2">
    <location>
        <begin position="1"/>
        <end position="22"/>
    </location>
</feature>
<dbReference type="GeneID" id="9684532"/>
<dbReference type="PANTHER" id="PTHR12419">
    <property type="entry name" value="OTU DOMAIN CONTAINING PROTEIN"/>
    <property type="match status" value="1"/>
</dbReference>
<proteinExistence type="inferred from homology"/>
<reference evidence="4 5" key="1">
    <citation type="journal article" date="2009" name="Science">
        <title>Green evolution and dynamic adaptations revealed by genomes of the marine picoeukaryotes Micromonas.</title>
        <authorList>
            <person name="Worden A.Z."/>
            <person name="Lee J.H."/>
            <person name="Mock T."/>
            <person name="Rouze P."/>
            <person name="Simmons M.P."/>
            <person name="Aerts A.L."/>
            <person name="Allen A.E."/>
            <person name="Cuvelier M.L."/>
            <person name="Derelle E."/>
            <person name="Everett M.V."/>
            <person name="Foulon E."/>
            <person name="Grimwood J."/>
            <person name="Gundlach H."/>
            <person name="Henrissat B."/>
            <person name="Napoli C."/>
            <person name="McDonald S.M."/>
            <person name="Parker M.S."/>
            <person name="Rombauts S."/>
            <person name="Salamov A."/>
            <person name="Von Dassow P."/>
            <person name="Badger J.H."/>
            <person name="Coutinho P.M."/>
            <person name="Demir E."/>
            <person name="Dubchak I."/>
            <person name="Gentemann C."/>
            <person name="Eikrem W."/>
            <person name="Gready J.E."/>
            <person name="John U."/>
            <person name="Lanier W."/>
            <person name="Lindquist E.A."/>
            <person name="Lucas S."/>
            <person name="Mayer K.F."/>
            <person name="Moreau H."/>
            <person name="Not F."/>
            <person name="Otillar R."/>
            <person name="Panaud O."/>
            <person name="Pangilinan J."/>
            <person name="Paulsen I."/>
            <person name="Piegu B."/>
            <person name="Poliakov A."/>
            <person name="Robbens S."/>
            <person name="Schmutz J."/>
            <person name="Toulza E."/>
            <person name="Wyss T."/>
            <person name="Zelensky A."/>
            <person name="Zhou K."/>
            <person name="Armbrust E.V."/>
            <person name="Bhattacharya D."/>
            <person name="Goodenough U.W."/>
            <person name="Van de Peer Y."/>
            <person name="Grigoriev I.V."/>
        </authorList>
    </citation>
    <scope>NUCLEOTIDE SEQUENCE [LARGE SCALE GENOMIC DNA]</scope>
    <source>
        <strain evidence="4 5">CCMP1545</strain>
    </source>
</reference>
<feature type="compositionally biased region" description="Low complexity" evidence="2">
    <location>
        <begin position="37"/>
        <end position="52"/>
    </location>
</feature>
<dbReference type="Pfam" id="PF02338">
    <property type="entry name" value="OTU"/>
    <property type="match status" value="1"/>
</dbReference>
<dbReference type="Gene3D" id="3.90.70.80">
    <property type="match status" value="1"/>
</dbReference>
<dbReference type="GO" id="GO:0016579">
    <property type="term" value="P:protein deubiquitination"/>
    <property type="evidence" value="ECO:0007669"/>
    <property type="project" value="TreeGrafter"/>
</dbReference>
<dbReference type="OrthoDB" id="498216at2759"/>
<dbReference type="CDD" id="cd22751">
    <property type="entry name" value="OTU_plant_OTU9-like"/>
    <property type="match status" value="1"/>
</dbReference>